<sequence>MGITGLTCDWDAARILVDLVAIPVILAGGLSPDNVFDGIIKKRRISK</sequence>
<dbReference type="EMBL" id="FR695877">
    <property type="protein sequence ID" value="CBX31351.1"/>
    <property type="molecule type" value="Genomic_DNA"/>
</dbReference>
<organism evidence="1">
    <name type="scientific">uncultured Desulfobacterium sp</name>
    <dbReference type="NCBI Taxonomy" id="201089"/>
    <lineage>
        <taxon>Bacteria</taxon>
        <taxon>Pseudomonadati</taxon>
        <taxon>Thermodesulfobacteriota</taxon>
        <taxon>Desulfobacteria</taxon>
        <taxon>Desulfobacterales</taxon>
        <taxon>Desulfobacteriaceae</taxon>
        <taxon>Desulfobacterium</taxon>
        <taxon>environmental samples</taxon>
    </lineage>
</organism>
<dbReference type="Gene3D" id="3.20.20.70">
    <property type="entry name" value="Aldolase class I"/>
    <property type="match status" value="1"/>
</dbReference>
<reference evidence="1" key="1">
    <citation type="journal article" date="2011" name="Environ. Microbiol.">
        <title>Genomic insights into the metabolic potential of the polycyclic aromatic hydrocarbon degrading sulfate-reducing Deltaproteobacterium N47.</title>
        <authorList>
            <person name="Bergmann F."/>
            <person name="Selesi D."/>
            <person name="Weinmaier T."/>
            <person name="Tischler P."/>
            <person name="Rattei T."/>
            <person name="Meckenstock R.U."/>
        </authorList>
    </citation>
    <scope>NUCLEOTIDE SEQUENCE</scope>
</reference>
<name>E1YJ97_9BACT</name>
<gene>
    <name evidence="1" type="ORF">N47_E48630</name>
</gene>
<evidence type="ECO:0008006" key="2">
    <source>
        <dbReference type="Google" id="ProtNLM"/>
    </source>
</evidence>
<proteinExistence type="predicted"/>
<evidence type="ECO:0000313" key="1">
    <source>
        <dbReference type="EMBL" id="CBX31351.1"/>
    </source>
</evidence>
<dbReference type="InterPro" id="IPR013785">
    <property type="entry name" value="Aldolase_TIM"/>
</dbReference>
<protein>
    <recommendedName>
        <fullName evidence="2">Phosphoribosylanthranilate isomerase</fullName>
    </recommendedName>
</protein>
<dbReference type="AlphaFoldDB" id="E1YJ97"/>
<accession>E1YJ97</accession>
<dbReference type="InterPro" id="IPR011060">
    <property type="entry name" value="RibuloseP-bd_barrel"/>
</dbReference>
<dbReference type="SUPFAM" id="SSF51366">
    <property type="entry name" value="Ribulose-phoshate binding barrel"/>
    <property type="match status" value="1"/>
</dbReference>